<dbReference type="RefSeq" id="WP_161869466.1">
    <property type="nucleotide sequence ID" value="NZ_MAEI02000002.1"/>
</dbReference>
<evidence type="ECO:0000256" key="1">
    <source>
        <dbReference type="SAM" id="SignalP"/>
    </source>
</evidence>
<reference evidence="2 3" key="2">
    <citation type="submission" date="2024-02" db="EMBL/GenBank/DDBJ databases">
        <title>The Genome Sequence of Enterococcus diestrammenae JM9A.</title>
        <authorList>
            <person name="Earl A."/>
            <person name="Manson A."/>
            <person name="Gilmore M."/>
            <person name="Sanders J."/>
            <person name="Shea T."/>
            <person name="Howe W."/>
            <person name="Livny J."/>
            <person name="Cuomo C."/>
            <person name="Neafsey D."/>
            <person name="Birren B."/>
        </authorList>
    </citation>
    <scope>NUCLEOTIDE SEQUENCE [LARGE SCALE GENOMIC DNA]</scope>
    <source>
        <strain evidence="2 3">JM9A</strain>
    </source>
</reference>
<feature type="chain" id="PRO_5045806656" description="DUF5626 domain-containing protein" evidence="1">
    <location>
        <begin position="36"/>
        <end position="211"/>
    </location>
</feature>
<proteinExistence type="predicted"/>
<feature type="signal peptide" evidence="1">
    <location>
        <begin position="1"/>
        <end position="35"/>
    </location>
</feature>
<name>A0ABV0F8G8_9ENTE</name>
<gene>
    <name evidence="2" type="ORF">BAU18_003021</name>
</gene>
<accession>A0ABV0F8G8</accession>
<keyword evidence="3" id="KW-1185">Reference proteome</keyword>
<organism evidence="2 3">
    <name type="scientific">Enterococcus diestrammenae</name>
    <dbReference type="NCBI Taxonomy" id="1155073"/>
    <lineage>
        <taxon>Bacteria</taxon>
        <taxon>Bacillati</taxon>
        <taxon>Bacillota</taxon>
        <taxon>Bacilli</taxon>
        <taxon>Lactobacillales</taxon>
        <taxon>Enterococcaceae</taxon>
        <taxon>Enterococcus</taxon>
    </lineage>
</organism>
<evidence type="ECO:0008006" key="4">
    <source>
        <dbReference type="Google" id="ProtNLM"/>
    </source>
</evidence>
<evidence type="ECO:0000313" key="3">
    <source>
        <dbReference type="Proteomes" id="UP001429357"/>
    </source>
</evidence>
<protein>
    <recommendedName>
        <fullName evidence="4">DUF5626 domain-containing protein</fullName>
    </recommendedName>
</protein>
<keyword evidence="1" id="KW-0732">Signal</keyword>
<evidence type="ECO:0000313" key="2">
    <source>
        <dbReference type="EMBL" id="MEO1783401.1"/>
    </source>
</evidence>
<reference evidence="3" key="1">
    <citation type="submission" date="2016-06" db="EMBL/GenBank/DDBJ databases">
        <title>Four novel species of enterococci isolated from chicken manure.</title>
        <authorList>
            <person name="Van Tyne D."/>
        </authorList>
    </citation>
    <scope>NUCLEOTIDE SEQUENCE [LARGE SCALE GENOMIC DNA]</scope>
    <source>
        <strain evidence="3">JM9A</strain>
    </source>
</reference>
<comment type="caution">
    <text evidence="2">The sequence shown here is derived from an EMBL/GenBank/DDBJ whole genome shotgun (WGS) entry which is preliminary data.</text>
</comment>
<dbReference type="Proteomes" id="UP001429357">
    <property type="component" value="Unassembled WGS sequence"/>
</dbReference>
<dbReference type="EMBL" id="MAEI02000002">
    <property type="protein sequence ID" value="MEO1783401.1"/>
    <property type="molecule type" value="Genomic_DNA"/>
</dbReference>
<sequence>MIKDRVWLIQVVKKVAILSFLAVIFSSFSVTSAFAAEDIPVDKSIVESEIQKALSTPNMVYVEAPEGATQQEIDNLIEQKMEQLDRLDLRSNLRGAKVTLVRYFLSRSGNTTTCQVHIAFSGDMSISGFKYTGNLKVQSMAILNRKTYTTLSARSFSFPAKTTGTWTISPIINVPKGIKEVKIDSPASYVYSMSSASWVSGANLSGPATIN</sequence>